<keyword evidence="1" id="KW-1133">Transmembrane helix</keyword>
<evidence type="ECO:0000256" key="1">
    <source>
        <dbReference type="SAM" id="Phobius"/>
    </source>
</evidence>
<evidence type="ECO:0000313" key="2">
    <source>
        <dbReference type="EMBL" id="SHI78376.1"/>
    </source>
</evidence>
<feature type="transmembrane region" description="Helical" evidence="1">
    <location>
        <begin position="13"/>
        <end position="32"/>
    </location>
</feature>
<keyword evidence="1" id="KW-0472">Membrane</keyword>
<keyword evidence="3" id="KW-1185">Reference proteome</keyword>
<feature type="transmembrane region" description="Helical" evidence="1">
    <location>
        <begin position="52"/>
        <end position="74"/>
    </location>
</feature>
<organism evidence="2 3">
    <name type="scientific">Desulfosporosinus lacus DSM 15449</name>
    <dbReference type="NCBI Taxonomy" id="1121420"/>
    <lineage>
        <taxon>Bacteria</taxon>
        <taxon>Bacillati</taxon>
        <taxon>Bacillota</taxon>
        <taxon>Clostridia</taxon>
        <taxon>Eubacteriales</taxon>
        <taxon>Desulfitobacteriaceae</taxon>
        <taxon>Desulfosporosinus</taxon>
    </lineage>
</organism>
<dbReference type="AlphaFoldDB" id="A0A1M6DYS3"/>
<proteinExistence type="predicted"/>
<name>A0A1M6DYS3_9FIRM</name>
<accession>A0A1M6DYS3</accession>
<feature type="transmembrane region" description="Helical" evidence="1">
    <location>
        <begin position="86"/>
        <end position="106"/>
    </location>
</feature>
<dbReference type="EMBL" id="FQXJ01000025">
    <property type="protein sequence ID" value="SHI78376.1"/>
    <property type="molecule type" value="Genomic_DNA"/>
</dbReference>
<keyword evidence="1" id="KW-0812">Transmembrane</keyword>
<dbReference type="Proteomes" id="UP000183954">
    <property type="component" value="Unassembled WGS sequence"/>
</dbReference>
<sequence length="115" mass="12669">MEHERGADFRGEIFMDGLALVFMLAVLVEKVVEIFKDIVYAIPFFPDKFRPLTLELLSLACGVLLAFQSGINALELLAVKISNPGVGIVITGLVIGKGANFAHDFFHSFSKNNKR</sequence>
<gene>
    <name evidence="2" type="ORF">SAMN02746098_04633</name>
</gene>
<reference evidence="3" key="1">
    <citation type="submission" date="2016-11" db="EMBL/GenBank/DDBJ databases">
        <authorList>
            <person name="Varghese N."/>
            <person name="Submissions S."/>
        </authorList>
    </citation>
    <scope>NUCLEOTIDE SEQUENCE [LARGE SCALE GENOMIC DNA]</scope>
    <source>
        <strain evidence="3">DSM 15449</strain>
    </source>
</reference>
<evidence type="ECO:0000313" key="3">
    <source>
        <dbReference type="Proteomes" id="UP000183954"/>
    </source>
</evidence>
<protein>
    <submittedName>
        <fullName evidence="2">Uncharacterized protein</fullName>
    </submittedName>
</protein>